<dbReference type="InterPro" id="IPR014044">
    <property type="entry name" value="CAP_dom"/>
</dbReference>
<evidence type="ECO:0000256" key="2">
    <source>
        <dbReference type="ARBA" id="ARBA00022525"/>
    </source>
</evidence>
<reference evidence="8" key="1">
    <citation type="submission" date="2017-06" db="EMBL/GenBank/DDBJ databases">
        <authorList>
            <person name="Cremers G."/>
        </authorList>
    </citation>
    <scope>NUCLEOTIDE SEQUENCE [LARGE SCALE GENOMIC DNA]</scope>
</reference>
<evidence type="ECO:0000256" key="4">
    <source>
        <dbReference type="SAM" id="MobiDB-lite"/>
    </source>
</evidence>
<protein>
    <recommendedName>
        <fullName evidence="9">SCP domain-containing protein</fullName>
    </recommendedName>
</protein>
<dbReference type="Pfam" id="PF00188">
    <property type="entry name" value="CAP"/>
    <property type="match status" value="1"/>
</dbReference>
<accession>A0A284VLV8</accession>
<name>A0A284VLV8_9EURY</name>
<evidence type="ECO:0000256" key="3">
    <source>
        <dbReference type="ARBA" id="ARBA00022729"/>
    </source>
</evidence>
<evidence type="ECO:0008006" key="9">
    <source>
        <dbReference type="Google" id="ProtNLM"/>
    </source>
</evidence>
<dbReference type="RefSeq" id="WP_096204551.1">
    <property type="nucleotide sequence ID" value="NZ_FZMP01000084.1"/>
</dbReference>
<feature type="domain" description="SD-repeat containing protein B" evidence="6">
    <location>
        <begin position="222"/>
        <end position="296"/>
    </location>
</feature>
<proteinExistence type="predicted"/>
<keyword evidence="3" id="KW-0732">Signal</keyword>
<organism evidence="7 8">
    <name type="scientific">Candidatus Methanoperedens nitratireducens</name>
    <dbReference type="NCBI Taxonomy" id="1392998"/>
    <lineage>
        <taxon>Archaea</taxon>
        <taxon>Methanobacteriati</taxon>
        <taxon>Methanobacteriota</taxon>
        <taxon>Stenosarchaea group</taxon>
        <taxon>Methanomicrobia</taxon>
        <taxon>Methanosarcinales</taxon>
        <taxon>ANME-2 cluster</taxon>
        <taxon>Candidatus Methanoperedentaceae</taxon>
        <taxon>Candidatus Methanoperedens</taxon>
    </lineage>
</organism>
<dbReference type="EMBL" id="FZMP01000084">
    <property type="protein sequence ID" value="SNQ60261.1"/>
    <property type="molecule type" value="Genomic_DNA"/>
</dbReference>
<evidence type="ECO:0000313" key="8">
    <source>
        <dbReference type="Proteomes" id="UP000218615"/>
    </source>
</evidence>
<dbReference type="SUPFAM" id="SSF117074">
    <property type="entry name" value="Hypothetical protein PA1324"/>
    <property type="match status" value="1"/>
</dbReference>
<sequence>MKTKTCNIFYRGKAPGRAIGITMLVLLLAGNASALYDSEAQSFLGIINNYRAQNNLGPLSIDAALQDSANWMSNDMLTSCIAGRYTCSHTDSTGRTFDQRLRDFGYPAGTTASAGENLAWGYNGGATTAQQVFNLWKNSPGHNANMLGSSYVAIGISRGCSGGNCAWVTDFGSKIVKPYNPTPTPTPSPTQTPAPAPTPTPAPTPIPTLTPSPTPIPAAGSISGYSINDINGNGKWDTGEKGLQGWTIKLTGTSKEGTYIKKEMLTDTAGFYKFQNIPAGRYTISERLNEGFVPTGSSIYIISLAVGGDSVNNNFMAKNINF</sequence>
<dbReference type="InterPro" id="IPR033764">
    <property type="entry name" value="Sdr_B"/>
</dbReference>
<dbReference type="GO" id="GO:0005576">
    <property type="term" value="C:extracellular region"/>
    <property type="evidence" value="ECO:0007669"/>
    <property type="project" value="UniProtKB-SubCell"/>
</dbReference>
<dbReference type="PANTHER" id="PTHR31157">
    <property type="entry name" value="SCP DOMAIN-CONTAINING PROTEIN"/>
    <property type="match status" value="1"/>
</dbReference>
<dbReference type="OrthoDB" id="381775at2157"/>
<evidence type="ECO:0000313" key="7">
    <source>
        <dbReference type="EMBL" id="SNQ60261.1"/>
    </source>
</evidence>
<evidence type="ECO:0000259" key="5">
    <source>
        <dbReference type="Pfam" id="PF00188"/>
    </source>
</evidence>
<dbReference type="Gene3D" id="3.40.33.10">
    <property type="entry name" value="CAP"/>
    <property type="match status" value="1"/>
</dbReference>
<dbReference type="PANTHER" id="PTHR31157:SF1">
    <property type="entry name" value="SCP DOMAIN-CONTAINING PROTEIN"/>
    <property type="match status" value="1"/>
</dbReference>
<dbReference type="SUPFAM" id="SSF55797">
    <property type="entry name" value="PR-1-like"/>
    <property type="match status" value="1"/>
</dbReference>
<comment type="subcellular location">
    <subcellularLocation>
        <location evidence="1">Secreted</location>
    </subcellularLocation>
</comment>
<dbReference type="Pfam" id="PF17210">
    <property type="entry name" value="SdrD_B"/>
    <property type="match status" value="1"/>
</dbReference>
<dbReference type="AlphaFoldDB" id="A0A284VLV8"/>
<gene>
    <name evidence="7" type="ORF">MNV_1740006</name>
</gene>
<dbReference type="CDD" id="cd05379">
    <property type="entry name" value="CAP_bacterial"/>
    <property type="match status" value="1"/>
</dbReference>
<evidence type="ECO:0000256" key="1">
    <source>
        <dbReference type="ARBA" id="ARBA00004613"/>
    </source>
</evidence>
<dbReference type="InterPro" id="IPR013783">
    <property type="entry name" value="Ig-like_fold"/>
</dbReference>
<dbReference type="Gene3D" id="2.60.40.10">
    <property type="entry name" value="Immunoglobulins"/>
    <property type="match status" value="1"/>
</dbReference>
<feature type="region of interest" description="Disordered" evidence="4">
    <location>
        <begin position="179"/>
        <end position="217"/>
    </location>
</feature>
<dbReference type="InterPro" id="IPR035940">
    <property type="entry name" value="CAP_sf"/>
</dbReference>
<evidence type="ECO:0000259" key="6">
    <source>
        <dbReference type="Pfam" id="PF17210"/>
    </source>
</evidence>
<dbReference type="Proteomes" id="UP000218615">
    <property type="component" value="Unassembled WGS sequence"/>
</dbReference>
<feature type="compositionally biased region" description="Pro residues" evidence="4">
    <location>
        <begin position="180"/>
        <end position="216"/>
    </location>
</feature>
<keyword evidence="8" id="KW-1185">Reference proteome</keyword>
<feature type="domain" description="SCP" evidence="5">
    <location>
        <begin position="46"/>
        <end position="170"/>
    </location>
</feature>
<keyword evidence="2" id="KW-0964">Secreted</keyword>